<dbReference type="EMBL" id="KN716553">
    <property type="protein sequence ID" value="KJH43497.1"/>
    <property type="molecule type" value="Genomic_DNA"/>
</dbReference>
<protein>
    <submittedName>
        <fullName evidence="2">Uncharacterized protein</fullName>
    </submittedName>
</protein>
<dbReference type="STRING" id="29172.A0A0D8XID8"/>
<keyword evidence="1" id="KW-1133">Transmembrane helix</keyword>
<keyword evidence="1" id="KW-0472">Membrane</keyword>
<gene>
    <name evidence="2" type="ORF">DICVIV_10477</name>
</gene>
<accession>A0A0D8XID8</accession>
<dbReference type="AlphaFoldDB" id="A0A0D8XID8"/>
<proteinExistence type="predicted"/>
<sequence>MLTPRLVPRQYVTRIIAMRSSSKNLKFEGKQSHTIDNIPGFFKYERDISRDKRYINPQKPGDTPMRFLLRKLGHAYEIYPIIGLTAAWFVMFCYIVFYSFSKGEVWLDRSKSRPPTDWERIRDDYWKKPTLLFDKEGKTHTRLEIMEKLQDEMLEAAKARGTR</sequence>
<reference evidence="2 3" key="1">
    <citation type="submission" date="2013-11" db="EMBL/GenBank/DDBJ databases">
        <title>Draft genome of the bovine lungworm Dictyocaulus viviparus.</title>
        <authorList>
            <person name="Mitreva M."/>
        </authorList>
    </citation>
    <scope>NUCLEOTIDE SEQUENCE [LARGE SCALE GENOMIC DNA]</scope>
    <source>
        <strain evidence="2 3">HannoverDv2000</strain>
    </source>
</reference>
<dbReference type="Proteomes" id="UP000053766">
    <property type="component" value="Unassembled WGS sequence"/>
</dbReference>
<evidence type="ECO:0000313" key="2">
    <source>
        <dbReference type="EMBL" id="KJH43497.1"/>
    </source>
</evidence>
<feature type="transmembrane region" description="Helical" evidence="1">
    <location>
        <begin position="78"/>
        <end position="100"/>
    </location>
</feature>
<name>A0A0D8XID8_DICVI</name>
<reference evidence="3" key="2">
    <citation type="journal article" date="2016" name="Sci. Rep.">
        <title>Dictyocaulus viviparus genome, variome and transcriptome elucidate lungworm biology and support future intervention.</title>
        <authorList>
            <person name="McNulty S.N."/>
            <person name="Strube C."/>
            <person name="Rosa B.A."/>
            <person name="Martin J.C."/>
            <person name="Tyagi R."/>
            <person name="Choi Y.J."/>
            <person name="Wang Q."/>
            <person name="Hallsworth Pepin K."/>
            <person name="Zhang X."/>
            <person name="Ozersky P."/>
            <person name="Wilson R.K."/>
            <person name="Sternberg P.W."/>
            <person name="Gasser R.B."/>
            <person name="Mitreva M."/>
        </authorList>
    </citation>
    <scope>NUCLEOTIDE SEQUENCE [LARGE SCALE GENOMIC DNA]</scope>
    <source>
        <strain evidence="3">HannoverDv2000</strain>
    </source>
</reference>
<evidence type="ECO:0000256" key="1">
    <source>
        <dbReference type="SAM" id="Phobius"/>
    </source>
</evidence>
<keyword evidence="3" id="KW-1185">Reference proteome</keyword>
<evidence type="ECO:0000313" key="3">
    <source>
        <dbReference type="Proteomes" id="UP000053766"/>
    </source>
</evidence>
<keyword evidence="1" id="KW-0812">Transmembrane</keyword>
<dbReference type="OrthoDB" id="5826678at2759"/>
<organism evidence="2 3">
    <name type="scientific">Dictyocaulus viviparus</name>
    <name type="common">Bovine lungworm</name>
    <dbReference type="NCBI Taxonomy" id="29172"/>
    <lineage>
        <taxon>Eukaryota</taxon>
        <taxon>Metazoa</taxon>
        <taxon>Ecdysozoa</taxon>
        <taxon>Nematoda</taxon>
        <taxon>Chromadorea</taxon>
        <taxon>Rhabditida</taxon>
        <taxon>Rhabditina</taxon>
        <taxon>Rhabditomorpha</taxon>
        <taxon>Strongyloidea</taxon>
        <taxon>Metastrongylidae</taxon>
        <taxon>Dictyocaulus</taxon>
    </lineage>
</organism>